<feature type="domain" description="Glycosyltransferase 61 catalytic" evidence="4">
    <location>
        <begin position="149"/>
        <end position="336"/>
    </location>
</feature>
<keyword evidence="3" id="KW-0325">Glycoprotein</keyword>
<evidence type="ECO:0000256" key="3">
    <source>
        <dbReference type="ARBA" id="ARBA00023180"/>
    </source>
</evidence>
<dbReference type="PANTHER" id="PTHR20961">
    <property type="entry name" value="GLYCOSYLTRANSFERASE"/>
    <property type="match status" value="1"/>
</dbReference>
<protein>
    <submittedName>
        <fullName evidence="5">Glycosyltransferase family 61 protein</fullName>
        <ecNumber evidence="5">2.4.-.-</ecNumber>
    </submittedName>
</protein>
<reference evidence="5 6" key="1">
    <citation type="submission" date="2024-04" db="EMBL/GenBank/DDBJ databases">
        <title>Novel genus in family Flammeovirgaceae.</title>
        <authorList>
            <person name="Nguyen T.H."/>
            <person name="Vuong T.Q."/>
            <person name="Le H."/>
            <person name="Kim S.-G."/>
        </authorList>
    </citation>
    <scope>NUCLEOTIDE SEQUENCE [LARGE SCALE GENOMIC DNA]</scope>
    <source>
        <strain evidence="5 6">JCM 23209</strain>
    </source>
</reference>
<keyword evidence="6" id="KW-1185">Reference proteome</keyword>
<dbReference type="Pfam" id="PF04577">
    <property type="entry name" value="Glyco_transf_61"/>
    <property type="match status" value="1"/>
</dbReference>
<dbReference type="EMBL" id="JBDKWZ010000010">
    <property type="protein sequence ID" value="MEN7549780.1"/>
    <property type="molecule type" value="Genomic_DNA"/>
</dbReference>
<dbReference type="Proteomes" id="UP001403385">
    <property type="component" value="Unassembled WGS sequence"/>
</dbReference>
<evidence type="ECO:0000313" key="6">
    <source>
        <dbReference type="Proteomes" id="UP001403385"/>
    </source>
</evidence>
<dbReference type="InterPro" id="IPR049625">
    <property type="entry name" value="Glyco_transf_61_cat"/>
</dbReference>
<dbReference type="InterPro" id="IPR007657">
    <property type="entry name" value="Glycosyltransferase_61"/>
</dbReference>
<proteinExistence type="predicted"/>
<dbReference type="AlphaFoldDB" id="A0AAW9SBC5"/>
<dbReference type="GO" id="GO:0016757">
    <property type="term" value="F:glycosyltransferase activity"/>
    <property type="evidence" value="ECO:0007669"/>
    <property type="project" value="UniProtKB-KW"/>
</dbReference>
<evidence type="ECO:0000256" key="2">
    <source>
        <dbReference type="ARBA" id="ARBA00022679"/>
    </source>
</evidence>
<dbReference type="RefSeq" id="WP_346822558.1">
    <property type="nucleotide sequence ID" value="NZ_JBDKWZ010000010.1"/>
</dbReference>
<evidence type="ECO:0000259" key="4">
    <source>
        <dbReference type="Pfam" id="PF04577"/>
    </source>
</evidence>
<name>A0AAW9SBC5_9BACT</name>
<organism evidence="5 6">
    <name type="scientific">Rapidithrix thailandica</name>
    <dbReference type="NCBI Taxonomy" id="413964"/>
    <lineage>
        <taxon>Bacteria</taxon>
        <taxon>Pseudomonadati</taxon>
        <taxon>Bacteroidota</taxon>
        <taxon>Cytophagia</taxon>
        <taxon>Cytophagales</taxon>
        <taxon>Flammeovirgaceae</taxon>
        <taxon>Rapidithrix</taxon>
    </lineage>
</organism>
<keyword evidence="1 5" id="KW-0328">Glycosyltransferase</keyword>
<accession>A0AAW9SBC5</accession>
<dbReference type="EC" id="2.4.-.-" evidence="5"/>
<sequence>MKLKLYNFLRKLPVSSTLIGPPKGCNNDLKTYIDTYNCKHPKTPHQYWNLGSGEYTVPPPENLKEASREAIVQTQIPYKNFVATLKKGRLLSMPYCVISNDDIVLYEVSDYLQVPPEKNPVFYFHKLPGVKKLKGKAVVLATLYDDNNYAHWLTEILPKLYLLEKCGMRIQDFDHILMRYFRSPFVQEHLDYLGIPNEKIRMIDDRTSAEKDYSKRENTSPYWHIQADELTVTNVIWRPEPWMPGFLQDLYLKENKGQVTPGKKLYIRRHNAKGRNLLNEAAVLDVLGRYGFEIIEAEKLSLLEKAGLFHEAEFIVAPHGAGMANIVFCQPGTCVLELRAHGHSSIIIDEFRQLCAAGGLKYSLLLNEGVGEPEEINTGANLDLKVDLTEFEETLKLFLTQCVSANQSMTR</sequence>
<evidence type="ECO:0000313" key="5">
    <source>
        <dbReference type="EMBL" id="MEN7549780.1"/>
    </source>
</evidence>
<comment type="caution">
    <text evidence="5">The sequence shown here is derived from an EMBL/GenBank/DDBJ whole genome shotgun (WGS) entry which is preliminary data.</text>
</comment>
<keyword evidence="2 5" id="KW-0808">Transferase</keyword>
<gene>
    <name evidence="5" type="ORF">AAG747_17785</name>
</gene>
<evidence type="ECO:0000256" key="1">
    <source>
        <dbReference type="ARBA" id="ARBA00022676"/>
    </source>
</evidence>